<dbReference type="EMBL" id="RPFW01000001">
    <property type="protein sequence ID" value="TVZ06557.1"/>
    <property type="molecule type" value="Genomic_DNA"/>
</dbReference>
<name>A0A6P2C6D8_9ACTN</name>
<evidence type="ECO:0000256" key="3">
    <source>
        <dbReference type="ARBA" id="ARBA00022475"/>
    </source>
</evidence>
<feature type="transmembrane region" description="Helical" evidence="7">
    <location>
        <begin position="63"/>
        <end position="81"/>
    </location>
</feature>
<feature type="transmembrane region" description="Helical" evidence="7">
    <location>
        <begin position="199"/>
        <end position="217"/>
    </location>
</feature>
<evidence type="ECO:0000256" key="6">
    <source>
        <dbReference type="ARBA" id="ARBA00023136"/>
    </source>
</evidence>
<evidence type="ECO:0000313" key="8">
    <source>
        <dbReference type="EMBL" id="TVZ06557.1"/>
    </source>
</evidence>
<protein>
    <recommendedName>
        <fullName evidence="7">UPF0056 membrane protein</fullName>
    </recommendedName>
</protein>
<keyword evidence="3" id="KW-1003">Cell membrane</keyword>
<comment type="subcellular location">
    <subcellularLocation>
        <location evidence="1 7">Cell membrane</location>
        <topology evidence="1 7">Multi-pass membrane protein</topology>
    </subcellularLocation>
</comment>
<evidence type="ECO:0000313" key="9">
    <source>
        <dbReference type="Proteomes" id="UP000460272"/>
    </source>
</evidence>
<evidence type="ECO:0000256" key="5">
    <source>
        <dbReference type="ARBA" id="ARBA00022989"/>
    </source>
</evidence>
<keyword evidence="6 7" id="KW-0472">Membrane</keyword>
<comment type="caution">
    <text evidence="8">The sequence shown here is derived from an EMBL/GenBank/DDBJ whole genome shotgun (WGS) entry which is preliminary data.</text>
</comment>
<comment type="caution">
    <text evidence="7">Lacks conserved residue(s) required for the propagation of feature annotation.</text>
</comment>
<reference evidence="8 9" key="1">
    <citation type="submission" date="2018-11" db="EMBL/GenBank/DDBJ databases">
        <title>Trebonia kvetii gen.nov., sp.nov., a novel acidophilic actinobacterium, and proposal of the new actinobacterial family Treboniaceae fam. nov.</title>
        <authorList>
            <person name="Rapoport D."/>
            <person name="Sagova-Mareckova M."/>
            <person name="Sedlacek I."/>
            <person name="Provaznik J."/>
            <person name="Kralova S."/>
            <person name="Pavlinic D."/>
            <person name="Benes V."/>
            <person name="Kopecky J."/>
        </authorList>
    </citation>
    <scope>NUCLEOTIDE SEQUENCE [LARGE SCALE GENOMIC DNA]</scope>
    <source>
        <strain evidence="8 9">15Tr583</strain>
    </source>
</reference>
<keyword evidence="9" id="KW-1185">Reference proteome</keyword>
<dbReference type="AlphaFoldDB" id="A0A6P2C6D8"/>
<accession>A0A6P2C6D8</accession>
<keyword evidence="4 7" id="KW-0812">Transmembrane</keyword>
<proteinExistence type="inferred from homology"/>
<evidence type="ECO:0000256" key="2">
    <source>
        <dbReference type="ARBA" id="ARBA00009784"/>
    </source>
</evidence>
<dbReference type="PANTHER" id="PTHR33508:SF1">
    <property type="entry name" value="UPF0056 MEMBRANE PROTEIN YHCE"/>
    <property type="match status" value="1"/>
</dbReference>
<gene>
    <name evidence="8" type="ORF">EAS64_03930</name>
</gene>
<comment type="similarity">
    <text evidence="2 7">Belongs to the UPF0056 (MarC) family.</text>
</comment>
<feature type="transmembrane region" description="Helical" evidence="7">
    <location>
        <begin position="87"/>
        <end position="109"/>
    </location>
</feature>
<evidence type="ECO:0000256" key="7">
    <source>
        <dbReference type="RuleBase" id="RU362048"/>
    </source>
</evidence>
<feature type="transmembrane region" description="Helical" evidence="7">
    <location>
        <begin position="20"/>
        <end position="42"/>
    </location>
</feature>
<dbReference type="PANTHER" id="PTHR33508">
    <property type="entry name" value="UPF0056 MEMBRANE PROTEIN YHCE"/>
    <property type="match status" value="1"/>
</dbReference>
<dbReference type="GO" id="GO:0005886">
    <property type="term" value="C:plasma membrane"/>
    <property type="evidence" value="ECO:0007669"/>
    <property type="project" value="UniProtKB-SubCell"/>
</dbReference>
<dbReference type="InterPro" id="IPR002771">
    <property type="entry name" value="Multi_antbiot-R_MarC"/>
</dbReference>
<dbReference type="Pfam" id="PF01914">
    <property type="entry name" value="MarC"/>
    <property type="match status" value="1"/>
</dbReference>
<organism evidence="8 9">
    <name type="scientific">Trebonia kvetii</name>
    <dbReference type="NCBI Taxonomy" id="2480626"/>
    <lineage>
        <taxon>Bacteria</taxon>
        <taxon>Bacillati</taxon>
        <taxon>Actinomycetota</taxon>
        <taxon>Actinomycetes</taxon>
        <taxon>Streptosporangiales</taxon>
        <taxon>Treboniaceae</taxon>
        <taxon>Trebonia</taxon>
    </lineage>
</organism>
<dbReference type="OrthoDB" id="7355171at2"/>
<evidence type="ECO:0000256" key="1">
    <source>
        <dbReference type="ARBA" id="ARBA00004651"/>
    </source>
</evidence>
<evidence type="ECO:0000256" key="4">
    <source>
        <dbReference type="ARBA" id="ARBA00022692"/>
    </source>
</evidence>
<dbReference type="Proteomes" id="UP000460272">
    <property type="component" value="Unassembled WGS sequence"/>
</dbReference>
<keyword evidence="5 7" id="KW-1133">Transmembrane helix</keyword>
<feature type="transmembrane region" description="Helical" evidence="7">
    <location>
        <begin position="157"/>
        <end position="178"/>
    </location>
</feature>
<sequence>MRHRGLVRCHTRGMDQTSITAAGAIDTFLVLLIGIGPKIALVPFLEMTASLDQTVKQRVLRKMMTTAAAVAVVLMVLGELLRALLHFTIGSLSIAGGVILLVLAVWMVLAPPASDSSERSAGKDPMQLAVFPLAVPYLLNPVGIVGLMTISAEADSIGVFAVEFGILVFVLLLDLVVFRWANRVSEKLDQNRMLVTEKVFGFLIAAVAVQLVLDGLASEGVIGPVPH</sequence>